<evidence type="ECO:0000313" key="2">
    <source>
        <dbReference type="Proteomes" id="UP000078200"/>
    </source>
</evidence>
<dbReference type="AlphaFoldDB" id="A0A1A9V4L3"/>
<dbReference type="EnsemblMetazoa" id="GAUT025722-RA">
    <property type="protein sequence ID" value="GAUT025722-PA"/>
    <property type="gene ID" value="GAUT025722"/>
</dbReference>
<evidence type="ECO:0000313" key="1">
    <source>
        <dbReference type="EnsemblMetazoa" id="GAUT025722-PA"/>
    </source>
</evidence>
<protein>
    <submittedName>
        <fullName evidence="1">Uncharacterized protein</fullName>
    </submittedName>
</protein>
<proteinExistence type="predicted"/>
<name>A0A1A9V4L3_GLOAU</name>
<dbReference type="VEuPathDB" id="VectorBase:GAUT025722"/>
<reference evidence="1" key="1">
    <citation type="submission" date="2020-05" db="UniProtKB">
        <authorList>
            <consortium name="EnsemblMetazoa"/>
        </authorList>
    </citation>
    <scope>IDENTIFICATION</scope>
    <source>
        <strain evidence="1">TTRI</strain>
    </source>
</reference>
<organism evidence="1 2">
    <name type="scientific">Glossina austeni</name>
    <name type="common">Savannah tsetse fly</name>
    <dbReference type="NCBI Taxonomy" id="7395"/>
    <lineage>
        <taxon>Eukaryota</taxon>
        <taxon>Metazoa</taxon>
        <taxon>Ecdysozoa</taxon>
        <taxon>Arthropoda</taxon>
        <taxon>Hexapoda</taxon>
        <taxon>Insecta</taxon>
        <taxon>Pterygota</taxon>
        <taxon>Neoptera</taxon>
        <taxon>Endopterygota</taxon>
        <taxon>Diptera</taxon>
        <taxon>Brachycera</taxon>
        <taxon>Muscomorpha</taxon>
        <taxon>Hippoboscoidea</taxon>
        <taxon>Glossinidae</taxon>
        <taxon>Glossina</taxon>
    </lineage>
</organism>
<sequence>MKATTGSKFALSPNAKLKKYASSVTIFATINIIQDVNQSSEKNQVFVHFGRADNYFSALSLMRQFYVSFTQTDRQLCGRMKELIKITLIKPHIMTAEDITRPTEHIRTAILNPNCTATYLWIAIIHNILERYLHSPTVPFSIIVSLRGRFRSPIRYSHSSHMNASRTRLDMLK</sequence>
<accession>A0A1A9V4L3</accession>
<keyword evidence="2" id="KW-1185">Reference proteome</keyword>
<dbReference type="Proteomes" id="UP000078200">
    <property type="component" value="Unassembled WGS sequence"/>
</dbReference>